<reference evidence="2" key="1">
    <citation type="journal article" date="2020" name="Stud. Mycol.">
        <title>101 Dothideomycetes genomes: a test case for predicting lifestyles and emergence of pathogens.</title>
        <authorList>
            <person name="Haridas S."/>
            <person name="Albert R."/>
            <person name="Binder M."/>
            <person name="Bloem J."/>
            <person name="Labutti K."/>
            <person name="Salamov A."/>
            <person name="Andreopoulos B."/>
            <person name="Baker S."/>
            <person name="Barry K."/>
            <person name="Bills G."/>
            <person name="Bluhm B."/>
            <person name="Cannon C."/>
            <person name="Castanera R."/>
            <person name="Culley D."/>
            <person name="Daum C."/>
            <person name="Ezra D."/>
            <person name="Gonzalez J."/>
            <person name="Henrissat B."/>
            <person name="Kuo A."/>
            <person name="Liang C."/>
            <person name="Lipzen A."/>
            <person name="Lutzoni F."/>
            <person name="Magnuson J."/>
            <person name="Mondo S."/>
            <person name="Nolan M."/>
            <person name="Ohm R."/>
            <person name="Pangilinan J."/>
            <person name="Park H.-J."/>
            <person name="Ramirez L."/>
            <person name="Alfaro M."/>
            <person name="Sun H."/>
            <person name="Tritt A."/>
            <person name="Yoshinaga Y."/>
            <person name="Zwiers L.-H."/>
            <person name="Turgeon B."/>
            <person name="Goodwin S."/>
            <person name="Spatafora J."/>
            <person name="Crous P."/>
            <person name="Grigoriev I."/>
        </authorList>
    </citation>
    <scope>NUCLEOTIDE SEQUENCE</scope>
    <source>
        <strain evidence="2">Tuck. ex Michener</strain>
    </source>
</reference>
<sequence length="288" mass="31615">MEDELIINLVEDADEDSGFRLENAAGSNFRTGLIDSGTQLNVKARLVGVTHGRLASTEDPATLLNFEFRFMASGKRRFKQATVTLQFADSEGVASKDPEVLQVHPNGNFAINKTEREWTSKQGINAGLNVGSHLGGGELGVKWEMEETKKREYYTRLSGKSRVIGRTWGSDNAAIWKLEESKDKNTEGGIPSFMSTAVLLKRVGDSLFTFTINVKTDVDFVGTIRSLAGRERKDPIDPVEIDSKSQAQARSVRSLDPNEFDLTDLDELPKEATRVALVTISDGSSLTG</sequence>
<keyword evidence="3" id="KW-1185">Reference proteome</keyword>
<protein>
    <submittedName>
        <fullName evidence="2">Uncharacterized protein</fullName>
    </submittedName>
</protein>
<proteinExistence type="predicted"/>
<evidence type="ECO:0000313" key="2">
    <source>
        <dbReference type="EMBL" id="KAF2233517.1"/>
    </source>
</evidence>
<organism evidence="2 3">
    <name type="scientific">Viridothelium virens</name>
    <name type="common">Speckled blister lichen</name>
    <name type="synonym">Trypethelium virens</name>
    <dbReference type="NCBI Taxonomy" id="1048519"/>
    <lineage>
        <taxon>Eukaryota</taxon>
        <taxon>Fungi</taxon>
        <taxon>Dikarya</taxon>
        <taxon>Ascomycota</taxon>
        <taxon>Pezizomycotina</taxon>
        <taxon>Dothideomycetes</taxon>
        <taxon>Dothideomycetes incertae sedis</taxon>
        <taxon>Trypetheliales</taxon>
        <taxon>Trypetheliaceae</taxon>
        <taxon>Viridothelium</taxon>
    </lineage>
</organism>
<dbReference type="OrthoDB" id="3796612at2759"/>
<name>A0A6A6H6F7_VIRVR</name>
<dbReference type="AlphaFoldDB" id="A0A6A6H6F7"/>
<evidence type="ECO:0000313" key="3">
    <source>
        <dbReference type="Proteomes" id="UP000800092"/>
    </source>
</evidence>
<evidence type="ECO:0000256" key="1">
    <source>
        <dbReference type="SAM" id="MobiDB-lite"/>
    </source>
</evidence>
<feature type="region of interest" description="Disordered" evidence="1">
    <location>
        <begin position="235"/>
        <end position="254"/>
    </location>
</feature>
<gene>
    <name evidence="2" type="ORF">EV356DRAFT_567974</name>
</gene>
<accession>A0A6A6H6F7</accession>
<dbReference type="Proteomes" id="UP000800092">
    <property type="component" value="Unassembled WGS sequence"/>
</dbReference>
<dbReference type="EMBL" id="ML991806">
    <property type="protein sequence ID" value="KAF2233517.1"/>
    <property type="molecule type" value="Genomic_DNA"/>
</dbReference>